<dbReference type="AlphaFoldDB" id="A0A7G8BJ69"/>
<dbReference type="EMBL" id="CP060394">
    <property type="protein sequence ID" value="QNI32589.1"/>
    <property type="molecule type" value="Genomic_DNA"/>
</dbReference>
<reference evidence="3 4" key="1">
    <citation type="submission" date="2020-08" db="EMBL/GenBank/DDBJ databases">
        <title>Edaphobacter telluris sp. nov. and Acidobacterium dinghuensis sp. nov., two acidobacteria isolated from forest soil.</title>
        <authorList>
            <person name="Fu J."/>
            <person name="Qiu L."/>
        </authorList>
    </citation>
    <scope>NUCLEOTIDE SEQUENCE [LARGE SCALE GENOMIC DNA]</scope>
    <source>
        <strain evidence="3">4Y35</strain>
    </source>
</reference>
<dbReference type="KEGG" id="adin:H7849_00750"/>
<sequence>MGIFQTAAAAHRHLHRHTLPIPRWLIHLGVPGVFVVSVIDASVIPLPLPGSTDLLVLLLAARQSVSWLLVLAAVSGSVLGGYLTWSAGKRGGEAMLERYVPKRFRDPLSKWVKRHSVTSVATAAILPPPIPLLPFLLAAGALGVSRKQFIWSFSIARAARYGLIAWVGATYGRRVLRLWAQYLAGWADVILWVFLGLLIAAIVFGVWKYRHDQRHARVPVSAS</sequence>
<dbReference type="PANTHER" id="PTHR42709:SF11">
    <property type="entry name" value="DEDA FAMILY PROTEIN"/>
    <property type="match status" value="1"/>
</dbReference>
<dbReference type="GO" id="GO:0005886">
    <property type="term" value="C:plasma membrane"/>
    <property type="evidence" value="ECO:0007669"/>
    <property type="project" value="TreeGrafter"/>
</dbReference>
<feature type="transmembrane region" description="Helical" evidence="1">
    <location>
        <begin position="64"/>
        <end position="85"/>
    </location>
</feature>
<keyword evidence="1" id="KW-0472">Membrane</keyword>
<proteinExistence type="predicted"/>
<accession>A0A7G8BJ69</accession>
<dbReference type="Pfam" id="PF09335">
    <property type="entry name" value="VTT_dom"/>
    <property type="match status" value="1"/>
</dbReference>
<keyword evidence="1" id="KW-1133">Transmembrane helix</keyword>
<dbReference type="Proteomes" id="UP000515312">
    <property type="component" value="Chromosome"/>
</dbReference>
<evidence type="ECO:0000313" key="4">
    <source>
        <dbReference type="Proteomes" id="UP000515312"/>
    </source>
</evidence>
<organism evidence="3 4">
    <name type="scientific">Alloacidobacterium dinghuense</name>
    <dbReference type="NCBI Taxonomy" id="2763107"/>
    <lineage>
        <taxon>Bacteria</taxon>
        <taxon>Pseudomonadati</taxon>
        <taxon>Acidobacteriota</taxon>
        <taxon>Terriglobia</taxon>
        <taxon>Terriglobales</taxon>
        <taxon>Acidobacteriaceae</taxon>
        <taxon>Alloacidobacterium</taxon>
    </lineage>
</organism>
<keyword evidence="1" id="KW-0812">Transmembrane</keyword>
<gene>
    <name evidence="3" type="ORF">H7849_00750</name>
</gene>
<evidence type="ECO:0000256" key="1">
    <source>
        <dbReference type="SAM" id="Phobius"/>
    </source>
</evidence>
<evidence type="ECO:0000259" key="2">
    <source>
        <dbReference type="Pfam" id="PF09335"/>
    </source>
</evidence>
<dbReference type="PANTHER" id="PTHR42709">
    <property type="entry name" value="ALKALINE PHOSPHATASE LIKE PROTEIN"/>
    <property type="match status" value="1"/>
</dbReference>
<dbReference type="InterPro" id="IPR032816">
    <property type="entry name" value="VTT_dom"/>
</dbReference>
<dbReference type="RefSeq" id="WP_186743543.1">
    <property type="nucleotide sequence ID" value="NZ_CP060394.1"/>
</dbReference>
<feature type="transmembrane region" description="Helical" evidence="1">
    <location>
        <begin position="189"/>
        <end position="207"/>
    </location>
</feature>
<feature type="domain" description="VTT" evidence="2">
    <location>
        <begin position="56"/>
        <end position="169"/>
    </location>
</feature>
<keyword evidence="4" id="KW-1185">Reference proteome</keyword>
<name>A0A7G8BJ69_9BACT</name>
<feature type="transmembrane region" description="Helical" evidence="1">
    <location>
        <begin position="24"/>
        <end position="44"/>
    </location>
</feature>
<protein>
    <submittedName>
        <fullName evidence="3">VTT domain-containing protein</fullName>
    </submittedName>
</protein>
<evidence type="ECO:0000313" key="3">
    <source>
        <dbReference type="EMBL" id="QNI32589.1"/>
    </source>
</evidence>
<dbReference type="InterPro" id="IPR051311">
    <property type="entry name" value="DedA_domain"/>
</dbReference>